<evidence type="ECO:0000256" key="2">
    <source>
        <dbReference type="ARBA" id="ARBA00023015"/>
    </source>
</evidence>
<dbReference type="Proteomes" id="UP001157353">
    <property type="component" value="Unassembled WGS sequence"/>
</dbReference>
<dbReference type="InterPro" id="IPR036390">
    <property type="entry name" value="WH_DNA-bd_sf"/>
</dbReference>
<dbReference type="Pfam" id="PF00126">
    <property type="entry name" value="HTH_1"/>
    <property type="match status" value="1"/>
</dbReference>
<organism evidence="6 7">
    <name type="scientific">Psychromonas marina</name>
    <dbReference type="NCBI Taxonomy" id="88364"/>
    <lineage>
        <taxon>Bacteria</taxon>
        <taxon>Pseudomonadati</taxon>
        <taxon>Pseudomonadota</taxon>
        <taxon>Gammaproteobacteria</taxon>
        <taxon>Alteromonadales</taxon>
        <taxon>Psychromonadaceae</taxon>
        <taxon>Psychromonas</taxon>
    </lineage>
</organism>
<dbReference type="EMBL" id="BSPQ01000002">
    <property type="protein sequence ID" value="GLS89884.1"/>
    <property type="molecule type" value="Genomic_DNA"/>
</dbReference>
<evidence type="ECO:0000256" key="1">
    <source>
        <dbReference type="ARBA" id="ARBA00009437"/>
    </source>
</evidence>
<dbReference type="InterPro" id="IPR058163">
    <property type="entry name" value="LysR-type_TF_proteobact-type"/>
</dbReference>
<dbReference type="RefSeq" id="WP_284203009.1">
    <property type="nucleotide sequence ID" value="NZ_BSPQ01000002.1"/>
</dbReference>
<evidence type="ECO:0000259" key="5">
    <source>
        <dbReference type="PROSITE" id="PS50931"/>
    </source>
</evidence>
<sequence length="291" mass="32473">MDNWLGINEFVAVVETQSFTKAAQQLNTSVAQVSRKVASLEKRLASKLLLRTTRKITVTEAGLHYFQHCQGLVEGLKQAELALSALSQIPKGVLKITAPITYGEQVIAPLLNEFMQAYPALKLQLILSNQTLDLVTENIDLAIRIGHLEDSTMIAKKLTQRQLHVCAAPSYIEKHGLPFSLSELDNHNCLVGSSPLWAFREQDRERNMRINGSINCNSGFALLDAAIRGIGLIQLPDYYVEQALNKGKLIECLTAYRAPLQAISAVYPNNRYLSVKIKLLLEFLNQKLCRD</sequence>
<dbReference type="PANTHER" id="PTHR30537:SF10">
    <property type="entry name" value="TRANSCRIPTIONAL REGULATOR-RELATED"/>
    <property type="match status" value="1"/>
</dbReference>
<dbReference type="PROSITE" id="PS50931">
    <property type="entry name" value="HTH_LYSR"/>
    <property type="match status" value="1"/>
</dbReference>
<dbReference type="Pfam" id="PF03466">
    <property type="entry name" value="LysR_substrate"/>
    <property type="match status" value="1"/>
</dbReference>
<dbReference type="InterPro" id="IPR036388">
    <property type="entry name" value="WH-like_DNA-bd_sf"/>
</dbReference>
<accession>A0ABQ6DXJ9</accession>
<comment type="caution">
    <text evidence="6">The sequence shown here is derived from an EMBL/GenBank/DDBJ whole genome shotgun (WGS) entry which is preliminary data.</text>
</comment>
<keyword evidence="2" id="KW-0805">Transcription regulation</keyword>
<dbReference type="SUPFAM" id="SSF53850">
    <property type="entry name" value="Periplasmic binding protein-like II"/>
    <property type="match status" value="1"/>
</dbReference>
<name>A0ABQ6DXJ9_9GAMM</name>
<reference evidence="7" key="1">
    <citation type="journal article" date="2019" name="Int. J. Syst. Evol. Microbiol.">
        <title>The Global Catalogue of Microorganisms (GCM) 10K type strain sequencing project: providing services to taxonomists for standard genome sequencing and annotation.</title>
        <authorList>
            <consortium name="The Broad Institute Genomics Platform"/>
            <consortium name="The Broad Institute Genome Sequencing Center for Infectious Disease"/>
            <person name="Wu L."/>
            <person name="Ma J."/>
        </authorList>
    </citation>
    <scope>NUCLEOTIDE SEQUENCE [LARGE SCALE GENOMIC DNA]</scope>
    <source>
        <strain evidence="7">NBRC 103166</strain>
    </source>
</reference>
<protein>
    <submittedName>
        <fullName evidence="6">LysR family transcriptional regulator</fullName>
    </submittedName>
</protein>
<dbReference type="Gene3D" id="3.40.190.290">
    <property type="match status" value="1"/>
</dbReference>
<keyword evidence="3" id="KW-0238">DNA-binding</keyword>
<dbReference type="SUPFAM" id="SSF46785">
    <property type="entry name" value="Winged helix' DNA-binding domain"/>
    <property type="match status" value="1"/>
</dbReference>
<dbReference type="Gene3D" id="1.10.10.10">
    <property type="entry name" value="Winged helix-like DNA-binding domain superfamily/Winged helix DNA-binding domain"/>
    <property type="match status" value="1"/>
</dbReference>
<evidence type="ECO:0000313" key="7">
    <source>
        <dbReference type="Proteomes" id="UP001157353"/>
    </source>
</evidence>
<dbReference type="PANTHER" id="PTHR30537">
    <property type="entry name" value="HTH-TYPE TRANSCRIPTIONAL REGULATOR"/>
    <property type="match status" value="1"/>
</dbReference>
<keyword evidence="7" id="KW-1185">Reference proteome</keyword>
<feature type="domain" description="HTH lysR-type" evidence="5">
    <location>
        <begin position="10"/>
        <end position="59"/>
    </location>
</feature>
<comment type="similarity">
    <text evidence="1">Belongs to the LysR transcriptional regulatory family.</text>
</comment>
<dbReference type="InterPro" id="IPR000847">
    <property type="entry name" value="LysR_HTH_N"/>
</dbReference>
<keyword evidence="4" id="KW-0804">Transcription</keyword>
<evidence type="ECO:0000256" key="4">
    <source>
        <dbReference type="ARBA" id="ARBA00023163"/>
    </source>
</evidence>
<dbReference type="InterPro" id="IPR005119">
    <property type="entry name" value="LysR_subst-bd"/>
</dbReference>
<evidence type="ECO:0000256" key="3">
    <source>
        <dbReference type="ARBA" id="ARBA00023125"/>
    </source>
</evidence>
<gene>
    <name evidence="6" type="primary">yafC_1</name>
    <name evidence="6" type="ORF">GCM10007916_09510</name>
</gene>
<proteinExistence type="inferred from homology"/>
<evidence type="ECO:0000313" key="6">
    <source>
        <dbReference type="EMBL" id="GLS89884.1"/>
    </source>
</evidence>